<proteinExistence type="predicted"/>
<reference evidence="3" key="1">
    <citation type="submission" date="2021-02" db="EMBL/GenBank/DDBJ databases">
        <authorList>
            <person name="Nowell W R."/>
        </authorList>
    </citation>
    <scope>NUCLEOTIDE SEQUENCE</scope>
</reference>
<evidence type="ECO:0000313" key="3">
    <source>
        <dbReference type="EMBL" id="CAF1586794.1"/>
    </source>
</evidence>
<evidence type="ECO:0000256" key="1">
    <source>
        <dbReference type="SAM" id="MobiDB-lite"/>
    </source>
</evidence>
<dbReference type="AlphaFoldDB" id="A0A815ZS53"/>
<name>A0A815ZS53_ADIRI</name>
<dbReference type="Proteomes" id="UP000663852">
    <property type="component" value="Unassembled WGS sequence"/>
</dbReference>
<keyword evidence="4" id="KW-1185">Reference proteome</keyword>
<evidence type="ECO:0000313" key="2">
    <source>
        <dbReference type="EMBL" id="CAF1374308.1"/>
    </source>
</evidence>
<accession>A0A815ZS53</accession>
<organism evidence="3 4">
    <name type="scientific">Adineta ricciae</name>
    <name type="common">Rotifer</name>
    <dbReference type="NCBI Taxonomy" id="249248"/>
    <lineage>
        <taxon>Eukaryota</taxon>
        <taxon>Metazoa</taxon>
        <taxon>Spiralia</taxon>
        <taxon>Gnathifera</taxon>
        <taxon>Rotifera</taxon>
        <taxon>Eurotatoria</taxon>
        <taxon>Bdelloidea</taxon>
        <taxon>Adinetida</taxon>
        <taxon>Adinetidae</taxon>
        <taxon>Adineta</taxon>
    </lineage>
</organism>
<protein>
    <submittedName>
        <fullName evidence="3">Uncharacterized protein</fullName>
    </submittedName>
</protein>
<dbReference type="Proteomes" id="UP000663828">
    <property type="component" value="Unassembled WGS sequence"/>
</dbReference>
<evidence type="ECO:0000313" key="4">
    <source>
        <dbReference type="Proteomes" id="UP000663828"/>
    </source>
</evidence>
<comment type="caution">
    <text evidence="3">The sequence shown here is derived from an EMBL/GenBank/DDBJ whole genome shotgun (WGS) entry which is preliminary data.</text>
</comment>
<sequence length="292" mass="33430">MASFICPLCITSRNFLSFFKLFRHITLYHQSDPKYEIECDLHNTCDVFYKKKHSAYKSHVYRKHSTELHSSANHNNNIDTIPIDNPQLTNVDTTTATKFVNGDERNESTDSGDETDSILSNDDASSHFSSNRNEAAVSSIQDIKKSFVMFILQLREEFLLPKNVTNVISTYINSLINHIEILLEEKTFDFSENSPSRVSLISRGDVGKFIDFNQLKLVFDDVCNGIESILKNEYQFTKYCEEYVQFTSSLEIPVSSVAGDTDCGYFVPIDNSLSLMLHSQLFSNEILENIYR</sequence>
<dbReference type="EMBL" id="CAJNOJ010000291">
    <property type="protein sequence ID" value="CAF1374308.1"/>
    <property type="molecule type" value="Genomic_DNA"/>
</dbReference>
<feature type="compositionally biased region" description="Polar residues" evidence="1">
    <location>
        <begin position="117"/>
        <end position="127"/>
    </location>
</feature>
<dbReference type="OrthoDB" id="10034966at2759"/>
<gene>
    <name evidence="2" type="ORF">EDS130_LOCUS34558</name>
    <name evidence="3" type="ORF">XAT740_LOCUS46112</name>
</gene>
<feature type="region of interest" description="Disordered" evidence="1">
    <location>
        <begin position="96"/>
        <end position="127"/>
    </location>
</feature>
<dbReference type="EMBL" id="CAJNOR010006134">
    <property type="protein sequence ID" value="CAF1586794.1"/>
    <property type="molecule type" value="Genomic_DNA"/>
</dbReference>